<dbReference type="InterPro" id="IPR018775">
    <property type="entry name" value="RlaP"/>
</dbReference>
<gene>
    <name evidence="1" type="ORF">QQS35_04050</name>
</gene>
<dbReference type="PANTHER" id="PTHR34817:SF1">
    <property type="entry name" value="NUCLEOTIDYLTRANSFERASE"/>
    <property type="match status" value="1"/>
</dbReference>
<dbReference type="PANTHER" id="PTHR34817">
    <property type="entry name" value="NUCLEOTIDYLTRANSFERASE"/>
    <property type="match status" value="1"/>
</dbReference>
<protein>
    <submittedName>
        <fullName evidence="1">Nucleotidyltransferase domain-containing protein</fullName>
    </submittedName>
</protein>
<dbReference type="Pfam" id="PF10127">
    <property type="entry name" value="RlaP"/>
    <property type="match status" value="1"/>
</dbReference>
<evidence type="ECO:0000313" key="2">
    <source>
        <dbReference type="Proteomes" id="UP001235343"/>
    </source>
</evidence>
<comment type="caution">
    <text evidence="1">The sequence shown here is derived from an EMBL/GenBank/DDBJ whole genome shotgun (WGS) entry which is preliminary data.</text>
</comment>
<evidence type="ECO:0000313" key="1">
    <source>
        <dbReference type="EMBL" id="MDL4839631.1"/>
    </source>
</evidence>
<accession>A0ABT7L4W6</accession>
<dbReference type="Proteomes" id="UP001235343">
    <property type="component" value="Unassembled WGS sequence"/>
</dbReference>
<name>A0ABT7L4W6_9BACI</name>
<dbReference type="RefSeq" id="WP_285930556.1">
    <property type="nucleotide sequence ID" value="NZ_JASTZU010000018.1"/>
</dbReference>
<sequence length="330" mass="38460">MLKLDFGGIIIKNTQFLNILQENTIYHIISGSTAYGLATEKSDIDEKAFVILPIEYILQLDKDWETETFHSPDIEFHSLKKALLLLRAQNPTMLETLFVLDSFIIKQTEYGKKLRDNRHLFLSKQCFHTFGGYARDQLMLIKNGLKRTSKQDYNSHLENTLNTMHTEKKSKYPLLEKGELKINQVYRNNLGKVNVDYTVNFNNIPITQLNSVVSELSGTIKNSNKRNNRDRKPTDKLFKHAMHLIRLLLMGIELLESGNLTVYREKNRDFLLSVRNQNFTWQEIFDITDDLFIQLASAKTNSQLPEKVNSNQIDKLYLDIARDYYDNNTI</sequence>
<dbReference type="EMBL" id="JASTZU010000018">
    <property type="protein sequence ID" value="MDL4839631.1"/>
    <property type="molecule type" value="Genomic_DNA"/>
</dbReference>
<reference evidence="1 2" key="1">
    <citation type="submission" date="2023-06" db="EMBL/GenBank/DDBJ databases">
        <title>Aquibacillus rhizosphaerae LR5S19.</title>
        <authorList>
            <person name="Sun J.-Q."/>
        </authorList>
    </citation>
    <scope>NUCLEOTIDE SEQUENCE [LARGE SCALE GENOMIC DNA]</scope>
    <source>
        <strain evidence="1 2">LR5S19</strain>
    </source>
</reference>
<keyword evidence="2" id="KW-1185">Reference proteome</keyword>
<proteinExistence type="predicted"/>
<organism evidence="1 2">
    <name type="scientific">Aquibacillus rhizosphaerae</name>
    <dbReference type="NCBI Taxonomy" id="3051431"/>
    <lineage>
        <taxon>Bacteria</taxon>
        <taxon>Bacillati</taxon>
        <taxon>Bacillota</taxon>
        <taxon>Bacilli</taxon>
        <taxon>Bacillales</taxon>
        <taxon>Bacillaceae</taxon>
        <taxon>Aquibacillus</taxon>
    </lineage>
</organism>